<feature type="compositionally biased region" description="Basic and acidic residues" evidence="1">
    <location>
        <begin position="11"/>
        <end position="24"/>
    </location>
</feature>
<evidence type="ECO:0000313" key="3">
    <source>
        <dbReference type="Proteomes" id="UP001286313"/>
    </source>
</evidence>
<name>A0AAE1BPP2_PETCI</name>
<dbReference type="EMBL" id="JAWQEG010006511">
    <property type="protein sequence ID" value="KAK3854616.1"/>
    <property type="molecule type" value="Genomic_DNA"/>
</dbReference>
<feature type="non-terminal residue" evidence="2">
    <location>
        <position position="38"/>
    </location>
</feature>
<comment type="caution">
    <text evidence="2">The sequence shown here is derived from an EMBL/GenBank/DDBJ whole genome shotgun (WGS) entry which is preliminary data.</text>
</comment>
<accession>A0AAE1BPP2</accession>
<proteinExistence type="predicted"/>
<dbReference type="Proteomes" id="UP001286313">
    <property type="component" value="Unassembled WGS sequence"/>
</dbReference>
<reference evidence="2" key="1">
    <citation type="submission" date="2023-10" db="EMBL/GenBank/DDBJ databases">
        <title>Genome assemblies of two species of porcelain crab, Petrolisthes cinctipes and Petrolisthes manimaculis (Anomura: Porcellanidae).</title>
        <authorList>
            <person name="Angst P."/>
        </authorList>
    </citation>
    <scope>NUCLEOTIDE SEQUENCE</scope>
    <source>
        <strain evidence="2">PB745_01</strain>
        <tissue evidence="2">Gill</tissue>
    </source>
</reference>
<gene>
    <name evidence="2" type="ORF">Pcinc_038920</name>
</gene>
<organism evidence="2 3">
    <name type="scientific">Petrolisthes cinctipes</name>
    <name type="common">Flat porcelain crab</name>
    <dbReference type="NCBI Taxonomy" id="88211"/>
    <lineage>
        <taxon>Eukaryota</taxon>
        <taxon>Metazoa</taxon>
        <taxon>Ecdysozoa</taxon>
        <taxon>Arthropoda</taxon>
        <taxon>Crustacea</taxon>
        <taxon>Multicrustacea</taxon>
        <taxon>Malacostraca</taxon>
        <taxon>Eumalacostraca</taxon>
        <taxon>Eucarida</taxon>
        <taxon>Decapoda</taxon>
        <taxon>Pleocyemata</taxon>
        <taxon>Anomura</taxon>
        <taxon>Galatheoidea</taxon>
        <taxon>Porcellanidae</taxon>
        <taxon>Petrolisthes</taxon>
    </lineage>
</organism>
<keyword evidence="3" id="KW-1185">Reference proteome</keyword>
<protein>
    <submittedName>
        <fullName evidence="2">Uncharacterized protein</fullName>
    </submittedName>
</protein>
<sequence>VPPITSSLTDAFKKDKGRGSREPHQQNIPGCRHLKADT</sequence>
<evidence type="ECO:0000256" key="1">
    <source>
        <dbReference type="SAM" id="MobiDB-lite"/>
    </source>
</evidence>
<evidence type="ECO:0000313" key="2">
    <source>
        <dbReference type="EMBL" id="KAK3854616.1"/>
    </source>
</evidence>
<feature type="region of interest" description="Disordered" evidence="1">
    <location>
        <begin position="1"/>
        <end position="38"/>
    </location>
</feature>
<dbReference type="AlphaFoldDB" id="A0AAE1BPP2"/>